<feature type="region of interest" description="Disordered" evidence="6">
    <location>
        <begin position="224"/>
        <end position="276"/>
    </location>
</feature>
<evidence type="ECO:0000256" key="3">
    <source>
        <dbReference type="ARBA" id="ARBA00022692"/>
    </source>
</evidence>
<name>A0A4Y1MQ71_9PROT</name>
<dbReference type="InterPro" id="IPR017039">
    <property type="entry name" value="Virul_fac_BrkB"/>
</dbReference>
<proteinExistence type="predicted"/>
<evidence type="ECO:0000256" key="2">
    <source>
        <dbReference type="ARBA" id="ARBA00022475"/>
    </source>
</evidence>
<protein>
    <submittedName>
        <fullName evidence="8">Ribonuclease BN</fullName>
        <ecNumber evidence="8">3.1.13.1</ecNumber>
    </submittedName>
</protein>
<dbReference type="AlphaFoldDB" id="A0A4Y1MQ71"/>
<comment type="subcellular location">
    <subcellularLocation>
        <location evidence="1">Cell membrane</location>
        <topology evidence="1">Multi-pass membrane protein</topology>
    </subcellularLocation>
</comment>
<dbReference type="PANTHER" id="PTHR30213">
    <property type="entry name" value="INNER MEMBRANE PROTEIN YHJD"/>
    <property type="match status" value="1"/>
</dbReference>
<feature type="transmembrane region" description="Helical" evidence="7">
    <location>
        <begin position="161"/>
        <end position="182"/>
    </location>
</feature>
<reference evidence="8" key="1">
    <citation type="submission" date="2017-12" db="EMBL/GenBank/DDBJ databases">
        <authorList>
            <person name="Martens C."/>
            <person name="Dahlstrom E."/>
            <person name="Barbian K."/>
            <person name="Sykora L."/>
            <person name="Ricklefs S."/>
            <person name="Bruno D."/>
            <person name="Anzick I."/>
            <person name="Myles I."/>
            <person name="Datta S.K."/>
        </authorList>
    </citation>
    <scope>NUCLEOTIDE SEQUENCE</scope>
    <source>
        <strain evidence="8">AD2</strain>
        <plasmid evidence="8">unnamed4</plasmid>
    </source>
</reference>
<evidence type="ECO:0000256" key="6">
    <source>
        <dbReference type="SAM" id="MobiDB-lite"/>
    </source>
</evidence>
<evidence type="ECO:0000256" key="1">
    <source>
        <dbReference type="ARBA" id="ARBA00004651"/>
    </source>
</evidence>
<keyword evidence="4 7" id="KW-1133">Transmembrane helix</keyword>
<evidence type="ECO:0000256" key="4">
    <source>
        <dbReference type="ARBA" id="ARBA00022989"/>
    </source>
</evidence>
<keyword evidence="3 7" id="KW-0812">Transmembrane</keyword>
<keyword evidence="8" id="KW-0614">Plasmid</keyword>
<keyword evidence="5 7" id="KW-0472">Membrane</keyword>
<feature type="transmembrane region" description="Helical" evidence="7">
    <location>
        <begin position="127"/>
        <end position="149"/>
    </location>
</feature>
<dbReference type="Pfam" id="PF03631">
    <property type="entry name" value="Virul_fac_BrkB"/>
    <property type="match status" value="1"/>
</dbReference>
<dbReference type="PANTHER" id="PTHR30213:SF1">
    <property type="entry name" value="INNER MEMBRANE PROTEIN YHJD"/>
    <property type="match status" value="1"/>
</dbReference>
<sequence length="276" mass="29447">MRGALDDQLRGLVGEQGAATIQDMVKGASNTSSGTIATIVGLVTLLLTASGVFGELQARSMPSGRWSPTRTRTPPRPSVAWCAPRRQHGPGRRDRLHLLVSLAVSAGISMIGTWLQGGAPEVTLLMSAVNFAISLGIITLLFGAMYKILPDRSLPWRDVAIGAFVTALLFTLGKSLIGWYLGSRPWPRPMARPLRDDRAALGLFLADPAGRRVHPCLCRLEGSQQQAPVPADRRRRGEEGGAPLRPPASSGRPRWWRGGHAVAGGGRAGRHPGGRA</sequence>
<feature type="transmembrane region" description="Helical" evidence="7">
    <location>
        <begin position="36"/>
        <end position="56"/>
    </location>
</feature>
<dbReference type="RefSeq" id="WP_397540385.1">
    <property type="nucleotide sequence ID" value="NZ_CP025186.1"/>
</dbReference>
<keyword evidence="2" id="KW-1003">Cell membrane</keyword>
<dbReference type="GO" id="GO:0008859">
    <property type="term" value="F:exoribonuclease II activity"/>
    <property type="evidence" value="ECO:0007669"/>
    <property type="project" value="UniProtKB-EC"/>
</dbReference>
<evidence type="ECO:0000256" key="7">
    <source>
        <dbReference type="SAM" id="Phobius"/>
    </source>
</evidence>
<organism evidence="8">
    <name type="scientific">Roseomonas mucosa</name>
    <dbReference type="NCBI Taxonomy" id="207340"/>
    <lineage>
        <taxon>Bacteria</taxon>
        <taxon>Pseudomonadati</taxon>
        <taxon>Pseudomonadota</taxon>
        <taxon>Alphaproteobacteria</taxon>
        <taxon>Acetobacterales</taxon>
        <taxon>Roseomonadaceae</taxon>
        <taxon>Roseomonas</taxon>
    </lineage>
</organism>
<evidence type="ECO:0000313" key="8">
    <source>
        <dbReference type="EMBL" id="AWV20141.1"/>
    </source>
</evidence>
<evidence type="ECO:0000256" key="5">
    <source>
        <dbReference type="ARBA" id="ARBA00023136"/>
    </source>
</evidence>
<dbReference type="EC" id="3.1.13.1" evidence="8"/>
<dbReference type="EMBL" id="CP025186">
    <property type="protein sequence ID" value="AWV20141.1"/>
    <property type="molecule type" value="Genomic_DNA"/>
</dbReference>
<accession>A0A4Y1MQ71</accession>
<geneLocation type="plasmid" evidence="8">
    <name>unnamed4</name>
</geneLocation>
<keyword evidence="8" id="KW-0378">Hydrolase</keyword>
<dbReference type="GO" id="GO:0005886">
    <property type="term" value="C:plasma membrane"/>
    <property type="evidence" value="ECO:0007669"/>
    <property type="project" value="UniProtKB-SubCell"/>
</dbReference>
<gene>
    <name evidence="8" type="ORF">RADP37_00357a</name>
</gene>
<feature type="transmembrane region" description="Helical" evidence="7">
    <location>
        <begin position="96"/>
        <end position="115"/>
    </location>
</feature>